<keyword evidence="3 4" id="KW-0057">Aromatic amino acid biosynthesis</keyword>
<dbReference type="InterPro" id="IPR041121">
    <property type="entry name" value="SDH_C"/>
</dbReference>
<organism evidence="7 8">
    <name type="scientific">Sphingomonas tabacisoli</name>
    <dbReference type="NCBI Taxonomy" id="2249466"/>
    <lineage>
        <taxon>Bacteria</taxon>
        <taxon>Pseudomonadati</taxon>
        <taxon>Pseudomonadota</taxon>
        <taxon>Alphaproteobacteria</taxon>
        <taxon>Sphingomonadales</taxon>
        <taxon>Sphingomonadaceae</taxon>
        <taxon>Sphingomonas</taxon>
    </lineage>
</organism>
<feature type="binding site" evidence="4">
    <location>
        <position position="63"/>
    </location>
    <ligand>
        <name>shikimate</name>
        <dbReference type="ChEBI" id="CHEBI:36208"/>
    </ligand>
</feature>
<dbReference type="SUPFAM" id="SSF53223">
    <property type="entry name" value="Aminoacid dehydrogenase-like, N-terminal domain"/>
    <property type="match status" value="1"/>
</dbReference>
<evidence type="ECO:0000256" key="4">
    <source>
        <dbReference type="HAMAP-Rule" id="MF_00222"/>
    </source>
</evidence>
<dbReference type="InterPro" id="IPR013708">
    <property type="entry name" value="Shikimate_DH-bd_N"/>
</dbReference>
<keyword evidence="4" id="KW-0521">NADP</keyword>
<keyword evidence="2 4" id="KW-0560">Oxidoreductase</keyword>
<feature type="binding site" evidence="4">
    <location>
        <position position="214"/>
    </location>
    <ligand>
        <name>shikimate</name>
        <dbReference type="ChEBI" id="CHEBI:36208"/>
    </ligand>
</feature>
<evidence type="ECO:0000256" key="3">
    <source>
        <dbReference type="ARBA" id="ARBA00023141"/>
    </source>
</evidence>
<comment type="pathway">
    <text evidence="1 4">Metabolic intermediate biosynthesis; chorismate biosynthesis; chorismate from D-erythrose 4-phosphate and phosphoenolpyruvate: step 4/7.</text>
</comment>
<reference evidence="8" key="1">
    <citation type="journal article" date="2019" name="Int. J. Syst. Evol. Microbiol.">
        <title>The Global Catalogue of Microorganisms (GCM) 10K type strain sequencing project: providing services to taxonomists for standard genome sequencing and annotation.</title>
        <authorList>
            <consortium name="The Broad Institute Genomics Platform"/>
            <consortium name="The Broad Institute Genome Sequencing Center for Infectious Disease"/>
            <person name="Wu L."/>
            <person name="Ma J."/>
        </authorList>
    </citation>
    <scope>NUCLEOTIDE SEQUENCE [LARGE SCALE GENOMIC DNA]</scope>
    <source>
        <strain evidence="8">CGMCC 1.16275</strain>
    </source>
</reference>
<feature type="binding site" evidence="4">
    <location>
        <position position="88"/>
    </location>
    <ligand>
        <name>shikimate</name>
        <dbReference type="ChEBI" id="CHEBI:36208"/>
    </ligand>
</feature>
<feature type="binding site" evidence="4">
    <location>
        <begin position="126"/>
        <end position="130"/>
    </location>
    <ligand>
        <name>NADP(+)</name>
        <dbReference type="ChEBI" id="CHEBI:58349"/>
    </ligand>
</feature>
<gene>
    <name evidence="4" type="primary">aroE</name>
    <name evidence="7" type="ORF">ACFSCW_00190</name>
</gene>
<feature type="binding site" evidence="4">
    <location>
        <position position="104"/>
    </location>
    <ligand>
        <name>shikimate</name>
        <dbReference type="ChEBI" id="CHEBI:36208"/>
    </ligand>
</feature>
<feature type="binding site" evidence="4">
    <location>
        <begin position="150"/>
        <end position="155"/>
    </location>
    <ligand>
        <name>NADP(+)</name>
        <dbReference type="ChEBI" id="CHEBI:58349"/>
    </ligand>
</feature>
<dbReference type="Gene3D" id="3.40.50.720">
    <property type="entry name" value="NAD(P)-binding Rossmann-like Domain"/>
    <property type="match status" value="1"/>
</dbReference>
<dbReference type="Pfam" id="PF08501">
    <property type="entry name" value="Shikimate_dh_N"/>
    <property type="match status" value="1"/>
</dbReference>
<sequence>MTPYAEVIGDPIAHSKSPVIHGFWLDALGIQGEYRRCPVRPDELAGYFESRRTDPAWRGCNITAPHKEAALEHVPDPGGIRDTIGAINTVFHDESGGIAGTNTDAAGFWSPISALDLAGKPVVVIGAGGAARAVLFALSRVGVGPVTLLNRTPLKGAGLLAAFGLMGKALPLDGPLPPAALLVNASMLGMTGQPPLALDLAPLPEDAVVYDVVYAPLLTPLLQAAEDRGLETIDGLEMLIGQAALAFELFFDAEPPRDRDDELRDLLMSRPGSTQAS</sequence>
<dbReference type="PANTHER" id="PTHR21089">
    <property type="entry name" value="SHIKIMATE DEHYDROGENASE"/>
    <property type="match status" value="1"/>
</dbReference>
<evidence type="ECO:0000259" key="5">
    <source>
        <dbReference type="Pfam" id="PF08501"/>
    </source>
</evidence>
<dbReference type="RefSeq" id="WP_380885675.1">
    <property type="nucleotide sequence ID" value="NZ_JBHUDY010000001.1"/>
</dbReference>
<evidence type="ECO:0000259" key="6">
    <source>
        <dbReference type="Pfam" id="PF18317"/>
    </source>
</evidence>
<evidence type="ECO:0000256" key="1">
    <source>
        <dbReference type="ARBA" id="ARBA00004871"/>
    </source>
</evidence>
<comment type="subunit">
    <text evidence="4">Homodimer.</text>
</comment>
<evidence type="ECO:0000313" key="8">
    <source>
        <dbReference type="Proteomes" id="UP001597115"/>
    </source>
</evidence>
<feature type="binding site" evidence="4">
    <location>
        <position position="242"/>
    </location>
    <ligand>
        <name>shikimate</name>
        <dbReference type="ChEBI" id="CHEBI:36208"/>
    </ligand>
</feature>
<feature type="domain" description="Shikimate dehydrogenase substrate binding N-terminal" evidence="5">
    <location>
        <begin position="7"/>
        <end position="90"/>
    </location>
</feature>
<accession>A0ABW4HX81</accession>
<dbReference type="Pfam" id="PF18317">
    <property type="entry name" value="SDH_C"/>
    <property type="match status" value="1"/>
</dbReference>
<feature type="binding site" evidence="4">
    <location>
        <position position="235"/>
    </location>
    <ligand>
        <name>NADP(+)</name>
        <dbReference type="ChEBI" id="CHEBI:58349"/>
    </ligand>
</feature>
<evidence type="ECO:0000313" key="7">
    <source>
        <dbReference type="EMBL" id="MFD1610211.1"/>
    </source>
</evidence>
<comment type="caution">
    <text evidence="4">Lacks conserved residue(s) required for the propagation of feature annotation.</text>
</comment>
<dbReference type="PANTHER" id="PTHR21089:SF1">
    <property type="entry name" value="BIFUNCTIONAL 3-DEHYDROQUINATE DEHYDRATASE_SHIKIMATE DEHYDROGENASE, CHLOROPLASTIC"/>
    <property type="match status" value="1"/>
</dbReference>
<comment type="caution">
    <text evidence="7">The sequence shown here is derived from an EMBL/GenBank/DDBJ whole genome shotgun (WGS) entry which is preliminary data.</text>
</comment>
<feature type="domain" description="SDH C-terminal" evidence="6">
    <location>
        <begin position="235"/>
        <end position="258"/>
    </location>
</feature>
<dbReference type="CDD" id="cd01065">
    <property type="entry name" value="NAD_bind_Shikimate_DH"/>
    <property type="match status" value="1"/>
</dbReference>
<dbReference type="InterPro" id="IPR022893">
    <property type="entry name" value="Shikimate_DH_fam"/>
</dbReference>
<comment type="function">
    <text evidence="4">Involved in the biosynthesis of the chorismate, which leads to the biosynthesis of aromatic amino acids. Catalyzes the reversible NADPH linked reduction of 3-dehydroshikimate (DHSA) to yield shikimate (SA).</text>
</comment>
<feature type="binding site" evidence="4">
    <location>
        <begin position="15"/>
        <end position="17"/>
    </location>
    <ligand>
        <name>shikimate</name>
        <dbReference type="ChEBI" id="CHEBI:36208"/>
    </ligand>
</feature>
<proteinExistence type="inferred from homology"/>
<dbReference type="InterPro" id="IPR036291">
    <property type="entry name" value="NAD(P)-bd_dom_sf"/>
</dbReference>
<dbReference type="Gene3D" id="3.40.50.10860">
    <property type="entry name" value="Leucine Dehydrogenase, chain A, domain 1"/>
    <property type="match status" value="1"/>
</dbReference>
<protein>
    <recommendedName>
        <fullName evidence="4">Shikimate dehydrogenase (NADP(+))</fullName>
        <shortName evidence="4">SDH</shortName>
        <ecNumber evidence="4">1.1.1.25</ecNumber>
    </recommendedName>
</protein>
<comment type="similarity">
    <text evidence="4">Belongs to the shikimate dehydrogenase family.</text>
</comment>
<evidence type="ECO:0000256" key="2">
    <source>
        <dbReference type="ARBA" id="ARBA00023002"/>
    </source>
</evidence>
<dbReference type="SUPFAM" id="SSF51735">
    <property type="entry name" value="NAD(P)-binding Rossmann-fold domains"/>
    <property type="match status" value="1"/>
</dbReference>
<name>A0ABW4HX81_9SPHN</name>
<dbReference type="Proteomes" id="UP001597115">
    <property type="component" value="Unassembled WGS sequence"/>
</dbReference>
<dbReference type="InterPro" id="IPR046346">
    <property type="entry name" value="Aminoacid_DH-like_N_sf"/>
</dbReference>
<dbReference type="HAMAP" id="MF_00222">
    <property type="entry name" value="Shikimate_DH_AroE"/>
    <property type="match status" value="1"/>
</dbReference>
<dbReference type="EC" id="1.1.1.25" evidence="4"/>
<feature type="active site" description="Proton acceptor" evidence="4">
    <location>
        <position position="67"/>
    </location>
</feature>
<dbReference type="EMBL" id="JBHUDY010000001">
    <property type="protein sequence ID" value="MFD1610211.1"/>
    <property type="molecule type" value="Genomic_DNA"/>
</dbReference>
<feature type="binding site" evidence="4">
    <location>
        <position position="212"/>
    </location>
    <ligand>
        <name>NADP(+)</name>
        <dbReference type="ChEBI" id="CHEBI:58349"/>
    </ligand>
</feature>
<keyword evidence="8" id="KW-1185">Reference proteome</keyword>
<comment type="catalytic activity">
    <reaction evidence="4">
        <text>shikimate + NADP(+) = 3-dehydroshikimate + NADPH + H(+)</text>
        <dbReference type="Rhea" id="RHEA:17737"/>
        <dbReference type="ChEBI" id="CHEBI:15378"/>
        <dbReference type="ChEBI" id="CHEBI:16630"/>
        <dbReference type="ChEBI" id="CHEBI:36208"/>
        <dbReference type="ChEBI" id="CHEBI:57783"/>
        <dbReference type="ChEBI" id="CHEBI:58349"/>
        <dbReference type="EC" id="1.1.1.25"/>
    </reaction>
</comment>
<keyword evidence="4" id="KW-0028">Amino-acid biosynthesis</keyword>